<reference evidence="2" key="1">
    <citation type="submission" date="2015-10" db="EMBL/GenBank/DDBJ databases">
        <authorList>
            <person name="Gilbert D.G."/>
        </authorList>
    </citation>
    <scope>NUCLEOTIDE SEQUENCE</scope>
</reference>
<dbReference type="InterPro" id="IPR029063">
    <property type="entry name" value="SAM-dependent_MTases_sf"/>
</dbReference>
<dbReference type="SUPFAM" id="SSF53335">
    <property type="entry name" value="S-adenosyl-L-methionine-dependent methyltransferases"/>
    <property type="match status" value="1"/>
</dbReference>
<evidence type="ECO:0000259" key="1">
    <source>
        <dbReference type="Pfam" id="PF13649"/>
    </source>
</evidence>
<dbReference type="PANTHER" id="PTHR43464:SF58">
    <property type="entry name" value="BLR7975 PROTEIN"/>
    <property type="match status" value="1"/>
</dbReference>
<feature type="domain" description="Methyltransferase" evidence="1">
    <location>
        <begin position="48"/>
        <end position="141"/>
    </location>
</feature>
<accession>A0A160TKU0</accession>
<dbReference type="Gene3D" id="3.40.50.150">
    <property type="entry name" value="Vaccinia Virus protein VP39"/>
    <property type="match status" value="1"/>
</dbReference>
<organism evidence="2">
    <name type="scientific">hydrothermal vent metagenome</name>
    <dbReference type="NCBI Taxonomy" id="652676"/>
    <lineage>
        <taxon>unclassified sequences</taxon>
        <taxon>metagenomes</taxon>
        <taxon>ecological metagenomes</taxon>
    </lineage>
</organism>
<protein>
    <recommendedName>
        <fullName evidence="1">Methyltransferase domain-containing protein</fullName>
    </recommendedName>
</protein>
<dbReference type="AlphaFoldDB" id="A0A160TKU0"/>
<evidence type="ECO:0000313" key="2">
    <source>
        <dbReference type="EMBL" id="CUS45243.1"/>
    </source>
</evidence>
<dbReference type="EMBL" id="CZQE01000229">
    <property type="protein sequence ID" value="CUS45243.1"/>
    <property type="molecule type" value="Genomic_DNA"/>
</dbReference>
<dbReference type="GO" id="GO:0008168">
    <property type="term" value="F:methyltransferase activity"/>
    <property type="evidence" value="ECO:0007669"/>
    <property type="project" value="TreeGrafter"/>
</dbReference>
<sequence length="225" mass="24028">MQPNHPFTDPAMVAGYAESTPQKVPGFADLHRMAMLLLAEHAQDAATILVLGAGGGLELKAFAEAQPGWRFTGVDPSAEMLGLARSILGPLQPRVELKQGYVDTAPPGPFDGATCLLTLHFLSREERLRTLRELHRRLKPGAPLVVAHHSCPDDGDLHRWLSRSVAFAGGTGADIARAPASAAAMAERLPVLRASEDEALLREAGFSGVALFYAGFSFRGWVALA</sequence>
<name>A0A160TKU0_9ZZZZ</name>
<proteinExistence type="predicted"/>
<gene>
    <name evidence="2" type="ORF">MGWOODY_Smn1600</name>
</gene>
<dbReference type="CDD" id="cd02440">
    <property type="entry name" value="AdoMet_MTases"/>
    <property type="match status" value="1"/>
</dbReference>
<dbReference type="Pfam" id="PF13649">
    <property type="entry name" value="Methyltransf_25"/>
    <property type="match status" value="1"/>
</dbReference>
<dbReference type="PANTHER" id="PTHR43464">
    <property type="entry name" value="METHYLTRANSFERASE"/>
    <property type="match status" value="1"/>
</dbReference>
<dbReference type="InterPro" id="IPR041698">
    <property type="entry name" value="Methyltransf_25"/>
</dbReference>